<dbReference type="EMBL" id="CADEPI010000101">
    <property type="protein sequence ID" value="CAB3374636.1"/>
    <property type="molecule type" value="Genomic_DNA"/>
</dbReference>
<dbReference type="AlphaFoldDB" id="A0A8S1CT60"/>
<accession>A0A8S1CT60</accession>
<name>A0A8S1CT60_9INSE</name>
<reference evidence="1 2" key="1">
    <citation type="submission" date="2020-04" db="EMBL/GenBank/DDBJ databases">
        <authorList>
            <person name="Alioto T."/>
            <person name="Alioto T."/>
            <person name="Gomez Garrido J."/>
        </authorList>
    </citation>
    <scope>NUCLEOTIDE SEQUENCE [LARGE SCALE GENOMIC DNA]</scope>
</reference>
<gene>
    <name evidence="1" type="ORF">CLODIP_2_CD13497</name>
</gene>
<proteinExistence type="predicted"/>
<dbReference type="Proteomes" id="UP000494165">
    <property type="component" value="Unassembled WGS sequence"/>
</dbReference>
<keyword evidence="2" id="KW-1185">Reference proteome</keyword>
<organism evidence="1 2">
    <name type="scientific">Cloeon dipterum</name>
    <dbReference type="NCBI Taxonomy" id="197152"/>
    <lineage>
        <taxon>Eukaryota</taxon>
        <taxon>Metazoa</taxon>
        <taxon>Ecdysozoa</taxon>
        <taxon>Arthropoda</taxon>
        <taxon>Hexapoda</taxon>
        <taxon>Insecta</taxon>
        <taxon>Pterygota</taxon>
        <taxon>Palaeoptera</taxon>
        <taxon>Ephemeroptera</taxon>
        <taxon>Pisciforma</taxon>
        <taxon>Baetidae</taxon>
        <taxon>Cloeon</taxon>
    </lineage>
</organism>
<protein>
    <submittedName>
        <fullName evidence="1">Uncharacterized protein</fullName>
    </submittedName>
</protein>
<evidence type="ECO:0000313" key="1">
    <source>
        <dbReference type="EMBL" id="CAB3374636.1"/>
    </source>
</evidence>
<sequence>MHPLPRVIEEAAFGLFHRRFSDLCRAATPCASQSKGLPQIWCQKWRINSYLSKEPHRSTSRTLFCRLRDAGSAFSILIFADLLMISTFS</sequence>
<evidence type="ECO:0000313" key="2">
    <source>
        <dbReference type="Proteomes" id="UP000494165"/>
    </source>
</evidence>
<comment type="caution">
    <text evidence="1">The sequence shown here is derived from an EMBL/GenBank/DDBJ whole genome shotgun (WGS) entry which is preliminary data.</text>
</comment>